<evidence type="ECO:0000256" key="1">
    <source>
        <dbReference type="SAM" id="Phobius"/>
    </source>
</evidence>
<gene>
    <name evidence="2" type="ORF">SDC9_74645</name>
</gene>
<evidence type="ECO:0000313" key="2">
    <source>
        <dbReference type="EMBL" id="MPM28126.1"/>
    </source>
</evidence>
<dbReference type="EMBL" id="VSSQ01005169">
    <property type="protein sequence ID" value="MPM28126.1"/>
    <property type="molecule type" value="Genomic_DNA"/>
</dbReference>
<keyword evidence="1" id="KW-1133">Transmembrane helix</keyword>
<feature type="transmembrane region" description="Helical" evidence="1">
    <location>
        <begin position="153"/>
        <end position="175"/>
    </location>
</feature>
<dbReference type="AlphaFoldDB" id="A0A644YHZ7"/>
<keyword evidence="1" id="KW-0472">Membrane</keyword>
<organism evidence="2">
    <name type="scientific">bioreactor metagenome</name>
    <dbReference type="NCBI Taxonomy" id="1076179"/>
    <lineage>
        <taxon>unclassified sequences</taxon>
        <taxon>metagenomes</taxon>
        <taxon>ecological metagenomes</taxon>
    </lineage>
</organism>
<accession>A0A644YHZ7</accession>
<protein>
    <recommendedName>
        <fullName evidence="3">DUF2953 domain-containing protein</fullName>
    </recommendedName>
</protein>
<dbReference type="Pfam" id="PF11167">
    <property type="entry name" value="DUF2953"/>
    <property type="match status" value="1"/>
</dbReference>
<evidence type="ECO:0008006" key="3">
    <source>
        <dbReference type="Google" id="ProtNLM"/>
    </source>
</evidence>
<reference evidence="2" key="1">
    <citation type="submission" date="2019-08" db="EMBL/GenBank/DDBJ databases">
        <authorList>
            <person name="Kucharzyk K."/>
            <person name="Murdoch R.W."/>
            <person name="Higgins S."/>
            <person name="Loffler F."/>
        </authorList>
    </citation>
    <scope>NUCLEOTIDE SEQUENCE</scope>
</reference>
<keyword evidence="1" id="KW-0812">Transmembrane</keyword>
<proteinExistence type="predicted"/>
<feature type="transmembrane region" description="Helical" evidence="1">
    <location>
        <begin position="110"/>
        <end position="133"/>
    </location>
</feature>
<comment type="caution">
    <text evidence="2">The sequence shown here is derived from an EMBL/GenBank/DDBJ whole genome shotgun (WGS) entry which is preliminary data.</text>
</comment>
<sequence length="196" mass="22758">MKTLLIIFFIILAILLLPIPLKITLSFSGKKAIIRIYNKEINITKRLKKKIKKASVKANDKIEEEIIHKDLVNPHNTKKIIRLLRKNKYKLSLKMKVNINYSLDDAAYTAFAYGLLHQLLSFIAASLGLFFNLKDFKSNIKPSYNKFYLNFEITSIIFINLAKVIYICIIIIYNLKYGSKKLKIPKVKYKEEAQNG</sequence>
<dbReference type="InterPro" id="IPR021338">
    <property type="entry name" value="DUF2953"/>
</dbReference>
<name>A0A644YHZ7_9ZZZZ</name>
<feature type="transmembrane region" description="Helical" evidence="1">
    <location>
        <begin position="6"/>
        <end position="25"/>
    </location>
</feature>